<feature type="region of interest" description="Disordered" evidence="1">
    <location>
        <begin position="1"/>
        <end position="61"/>
    </location>
</feature>
<evidence type="ECO:0000256" key="1">
    <source>
        <dbReference type="SAM" id="MobiDB-lite"/>
    </source>
</evidence>
<dbReference type="AlphaFoldDB" id="A0A137PCZ8"/>
<dbReference type="Proteomes" id="UP000070444">
    <property type="component" value="Unassembled WGS sequence"/>
</dbReference>
<dbReference type="OrthoDB" id="5678827at2759"/>
<evidence type="ECO:0000313" key="4">
    <source>
        <dbReference type="Proteomes" id="UP000070444"/>
    </source>
</evidence>
<gene>
    <name evidence="3" type="ORF">CONCODRAFT_68690</name>
</gene>
<evidence type="ECO:0000313" key="3">
    <source>
        <dbReference type="EMBL" id="KXN72845.1"/>
    </source>
</evidence>
<keyword evidence="2" id="KW-0472">Membrane</keyword>
<feature type="transmembrane region" description="Helical" evidence="2">
    <location>
        <begin position="240"/>
        <end position="263"/>
    </location>
</feature>
<name>A0A137PCZ8_CONC2</name>
<protein>
    <submittedName>
        <fullName evidence="3">Uncharacterized protein</fullName>
    </submittedName>
</protein>
<feature type="compositionally biased region" description="Low complexity" evidence="1">
    <location>
        <begin position="11"/>
        <end position="43"/>
    </location>
</feature>
<feature type="compositionally biased region" description="Basic and acidic residues" evidence="1">
    <location>
        <begin position="228"/>
        <end position="237"/>
    </location>
</feature>
<keyword evidence="4" id="KW-1185">Reference proteome</keyword>
<reference evidence="3 4" key="1">
    <citation type="journal article" date="2015" name="Genome Biol. Evol.">
        <title>Phylogenomic analyses indicate that early fungi evolved digesting cell walls of algal ancestors of land plants.</title>
        <authorList>
            <person name="Chang Y."/>
            <person name="Wang S."/>
            <person name="Sekimoto S."/>
            <person name="Aerts A.L."/>
            <person name="Choi C."/>
            <person name="Clum A."/>
            <person name="LaButti K.M."/>
            <person name="Lindquist E.A."/>
            <person name="Yee Ngan C."/>
            <person name="Ohm R.A."/>
            <person name="Salamov A.A."/>
            <person name="Grigoriev I.V."/>
            <person name="Spatafora J.W."/>
            <person name="Berbee M.L."/>
        </authorList>
    </citation>
    <scope>NUCLEOTIDE SEQUENCE [LARGE SCALE GENOMIC DNA]</scope>
    <source>
        <strain evidence="3 4">NRRL 28638</strain>
    </source>
</reference>
<sequence length="276" mass="30694">MSKEETVRKLNQQGFNSNNQNNNSRISQSNSSTGYSSPSNTQSQNIFGNNNNAPSTSKSQASTLKEDYFINSMSFQKPSGSGQTEEEQGLVPRFRDDLSDLPSDELADLQQLDHHRTHSITSMDSYTSSGFPFIQRRESTYSSALSETSPQSPGLDSSQYSYYNNMGAGSQSSFEQTPSSFSETAALAHLTSQQLDEMMSLVITMVRRLDRLEDRISNINPDTIPPPKSKDEGNEKEPPFSWWTGLAFITVPILFGVAFKFLTGGKDGNNRRRFTS</sequence>
<keyword evidence="2" id="KW-0812">Transmembrane</keyword>
<accession>A0A137PCZ8</accession>
<feature type="region of interest" description="Disordered" evidence="1">
    <location>
        <begin position="217"/>
        <end position="237"/>
    </location>
</feature>
<keyword evidence="2" id="KW-1133">Transmembrane helix</keyword>
<feature type="compositionally biased region" description="Polar residues" evidence="1">
    <location>
        <begin position="44"/>
        <end position="61"/>
    </location>
</feature>
<dbReference type="EMBL" id="KQ964445">
    <property type="protein sequence ID" value="KXN72845.1"/>
    <property type="molecule type" value="Genomic_DNA"/>
</dbReference>
<proteinExistence type="predicted"/>
<evidence type="ECO:0000256" key="2">
    <source>
        <dbReference type="SAM" id="Phobius"/>
    </source>
</evidence>
<organism evidence="3 4">
    <name type="scientific">Conidiobolus coronatus (strain ATCC 28846 / CBS 209.66 / NRRL 28638)</name>
    <name type="common">Delacroixia coronata</name>
    <dbReference type="NCBI Taxonomy" id="796925"/>
    <lineage>
        <taxon>Eukaryota</taxon>
        <taxon>Fungi</taxon>
        <taxon>Fungi incertae sedis</taxon>
        <taxon>Zoopagomycota</taxon>
        <taxon>Entomophthoromycotina</taxon>
        <taxon>Entomophthoromycetes</taxon>
        <taxon>Entomophthorales</taxon>
        <taxon>Ancylistaceae</taxon>
        <taxon>Conidiobolus</taxon>
    </lineage>
</organism>